<reference evidence="3 4" key="1">
    <citation type="journal article" date="2016" name="Nat. Commun.">
        <title>Thousands of microbial genomes shed light on interconnected biogeochemical processes in an aquifer system.</title>
        <authorList>
            <person name="Anantharaman K."/>
            <person name="Brown C.T."/>
            <person name="Hug L.A."/>
            <person name="Sharon I."/>
            <person name="Castelle C.J."/>
            <person name="Probst A.J."/>
            <person name="Thomas B.C."/>
            <person name="Singh A."/>
            <person name="Wilkins M.J."/>
            <person name="Karaoz U."/>
            <person name="Brodie E.L."/>
            <person name="Williams K.H."/>
            <person name="Hubbard S.S."/>
            <person name="Banfield J.F."/>
        </authorList>
    </citation>
    <scope>NUCLEOTIDE SEQUENCE [LARGE SCALE GENOMIC DNA]</scope>
</reference>
<gene>
    <name evidence="3" type="ORF">A2Z00_01295</name>
</gene>
<dbReference type="PANTHER" id="PTHR47505">
    <property type="entry name" value="DNA UTILIZATION PROTEIN YHGH"/>
    <property type="match status" value="1"/>
</dbReference>
<comment type="caution">
    <text evidence="3">The sequence shown here is derived from an EMBL/GenBank/DDBJ whole genome shotgun (WGS) entry which is preliminary data.</text>
</comment>
<dbReference type="InterPro" id="IPR044005">
    <property type="entry name" value="DZR_2"/>
</dbReference>
<evidence type="ECO:0000259" key="2">
    <source>
        <dbReference type="Pfam" id="PF18912"/>
    </source>
</evidence>
<dbReference type="Gene3D" id="3.40.50.2020">
    <property type="match status" value="1"/>
</dbReference>
<organism evidence="3 4">
    <name type="scientific">Candidatus Gottesmanbacteria bacterium RBG_13_45_10</name>
    <dbReference type="NCBI Taxonomy" id="1798370"/>
    <lineage>
        <taxon>Bacteria</taxon>
        <taxon>Candidatus Gottesmaniibacteriota</taxon>
    </lineage>
</organism>
<accession>A0A1F5ZHB9</accession>
<dbReference type="STRING" id="1798370.A2Z00_01295"/>
<dbReference type="EMBL" id="MFIZ01000017">
    <property type="protein sequence ID" value="OGG11724.1"/>
    <property type="molecule type" value="Genomic_DNA"/>
</dbReference>
<dbReference type="InterPro" id="IPR051910">
    <property type="entry name" value="ComF/GntX_DNA_util-trans"/>
</dbReference>
<protein>
    <recommendedName>
        <fullName evidence="2">Double zinc ribbon domain-containing protein</fullName>
    </recommendedName>
</protein>
<comment type="similarity">
    <text evidence="1">Belongs to the ComF/GntX family.</text>
</comment>
<feature type="domain" description="Double zinc ribbon" evidence="2">
    <location>
        <begin position="3"/>
        <end position="56"/>
    </location>
</feature>
<dbReference type="Proteomes" id="UP000177268">
    <property type="component" value="Unassembled WGS sequence"/>
</dbReference>
<dbReference type="CDD" id="cd06223">
    <property type="entry name" value="PRTases_typeI"/>
    <property type="match status" value="1"/>
</dbReference>
<evidence type="ECO:0000313" key="4">
    <source>
        <dbReference type="Proteomes" id="UP000177268"/>
    </source>
</evidence>
<sequence>MNLLDFVFPKRCVGCGKLGRYFCDRCSSIIRIIELNEAICPICEKPAVDGMTHPRCETRYSLDGLTSFFRYDGVIKKAIKTIKYRFVSDLANEFVALVPEASIISLSKLLNSTSLRPLVIPIPLHPSRLRFRGFNQAAELGKIISLRLQIPMRTDILRRTRSTVPQVEMKHKEERVKNMGNVFAMNTPLRIATNVSVLLFDDVFTTGATMRAAAKELKRNGVKFVWGVTMAR</sequence>
<dbReference type="Pfam" id="PF18912">
    <property type="entry name" value="DZR_2"/>
    <property type="match status" value="1"/>
</dbReference>
<dbReference type="InterPro" id="IPR029057">
    <property type="entry name" value="PRTase-like"/>
</dbReference>
<evidence type="ECO:0000313" key="3">
    <source>
        <dbReference type="EMBL" id="OGG11724.1"/>
    </source>
</evidence>
<dbReference type="AlphaFoldDB" id="A0A1F5ZHB9"/>
<proteinExistence type="inferred from homology"/>
<dbReference type="SUPFAM" id="SSF53271">
    <property type="entry name" value="PRTase-like"/>
    <property type="match status" value="1"/>
</dbReference>
<dbReference type="InterPro" id="IPR000836">
    <property type="entry name" value="PRTase_dom"/>
</dbReference>
<name>A0A1F5ZHB9_9BACT</name>
<dbReference type="PANTHER" id="PTHR47505:SF1">
    <property type="entry name" value="DNA UTILIZATION PROTEIN YHGH"/>
    <property type="match status" value="1"/>
</dbReference>
<evidence type="ECO:0000256" key="1">
    <source>
        <dbReference type="ARBA" id="ARBA00008007"/>
    </source>
</evidence>